<dbReference type="EMBL" id="RSCL01000022">
    <property type="protein sequence ID" value="RUT00799.1"/>
    <property type="molecule type" value="Genomic_DNA"/>
</dbReference>
<evidence type="ECO:0000313" key="2">
    <source>
        <dbReference type="Proteomes" id="UP000271624"/>
    </source>
</evidence>
<dbReference type="Proteomes" id="UP000271624">
    <property type="component" value="Unassembled WGS sequence"/>
</dbReference>
<evidence type="ECO:0000313" key="1">
    <source>
        <dbReference type="EMBL" id="RUT00799.1"/>
    </source>
</evidence>
<keyword evidence="2" id="KW-1185">Reference proteome</keyword>
<name>A0A3S1CDS2_9CYAN</name>
<reference evidence="1" key="2">
    <citation type="journal article" date="2019" name="Genome Biol. Evol.">
        <title>Day and night: Metabolic profiles and evolutionary relationships of six axenic non-marine cyanobacteria.</title>
        <authorList>
            <person name="Will S.E."/>
            <person name="Henke P."/>
            <person name="Boedeker C."/>
            <person name="Huang S."/>
            <person name="Brinkmann H."/>
            <person name="Rohde M."/>
            <person name="Jarek M."/>
            <person name="Friedl T."/>
            <person name="Seufert S."/>
            <person name="Schumacher M."/>
            <person name="Overmann J."/>
            <person name="Neumann-Schaal M."/>
            <person name="Petersen J."/>
        </authorList>
    </citation>
    <scope>NUCLEOTIDE SEQUENCE [LARGE SCALE GENOMIC DNA]</scope>
    <source>
        <strain evidence="1">PCC 7102</strain>
    </source>
</reference>
<gene>
    <name evidence="1" type="ORF">DSM106972_072080</name>
</gene>
<reference evidence="1" key="1">
    <citation type="submission" date="2018-12" db="EMBL/GenBank/DDBJ databases">
        <authorList>
            <person name="Will S."/>
            <person name="Neumann-Schaal M."/>
            <person name="Henke P."/>
        </authorList>
    </citation>
    <scope>NUCLEOTIDE SEQUENCE</scope>
    <source>
        <strain evidence="1">PCC 7102</strain>
    </source>
</reference>
<accession>A0A3S1CDS2</accession>
<organism evidence="1 2">
    <name type="scientific">Dulcicalothrix desertica PCC 7102</name>
    <dbReference type="NCBI Taxonomy" id="232991"/>
    <lineage>
        <taxon>Bacteria</taxon>
        <taxon>Bacillati</taxon>
        <taxon>Cyanobacteriota</taxon>
        <taxon>Cyanophyceae</taxon>
        <taxon>Nostocales</taxon>
        <taxon>Calotrichaceae</taxon>
        <taxon>Dulcicalothrix</taxon>
    </lineage>
</organism>
<sequence>MYNFIKHVCDDNSVSEIVDDNRTSSIVDADKIPCHGIPRERLNFSLRISTQLGIVDIIVF</sequence>
<protein>
    <submittedName>
        <fullName evidence="1">Uncharacterized protein</fullName>
    </submittedName>
</protein>
<proteinExistence type="predicted"/>
<dbReference type="AlphaFoldDB" id="A0A3S1CDS2"/>
<comment type="caution">
    <text evidence="1">The sequence shown here is derived from an EMBL/GenBank/DDBJ whole genome shotgun (WGS) entry which is preliminary data.</text>
</comment>